<dbReference type="Gene3D" id="2.60.40.1760">
    <property type="entry name" value="glycosyl hydrolase (family 31)"/>
    <property type="match status" value="3"/>
</dbReference>
<evidence type="ECO:0000313" key="7">
    <source>
        <dbReference type="Proteomes" id="UP000037510"/>
    </source>
</evidence>
<evidence type="ECO:0000256" key="3">
    <source>
        <dbReference type="ARBA" id="ARBA00023295"/>
    </source>
</evidence>
<dbReference type="InterPro" id="IPR017853">
    <property type="entry name" value="GH"/>
</dbReference>
<dbReference type="GO" id="GO:0005975">
    <property type="term" value="P:carbohydrate metabolic process"/>
    <property type="evidence" value="ECO:0007669"/>
    <property type="project" value="InterPro"/>
</dbReference>
<dbReference type="InterPro" id="IPR030459">
    <property type="entry name" value="Glyco_hydro_31_CS"/>
</dbReference>
<dbReference type="Proteomes" id="UP000037510">
    <property type="component" value="Unassembled WGS sequence"/>
</dbReference>
<accession>A0A0L7LT72</accession>
<keyword evidence="7" id="KW-1185">Reference proteome</keyword>
<dbReference type="SUPFAM" id="SSF51445">
    <property type="entry name" value="(Trans)glycosidases"/>
    <property type="match status" value="1"/>
</dbReference>
<gene>
    <name evidence="6" type="ORF">OBRU01_02273</name>
</gene>
<evidence type="ECO:0000256" key="2">
    <source>
        <dbReference type="ARBA" id="ARBA00022801"/>
    </source>
</evidence>
<evidence type="ECO:0000256" key="4">
    <source>
        <dbReference type="RuleBase" id="RU361185"/>
    </source>
</evidence>
<keyword evidence="2 4" id="KW-0378">Hydrolase</keyword>
<dbReference type="CDD" id="cd06602">
    <property type="entry name" value="GH31_MGAM_SI_GAA"/>
    <property type="match status" value="1"/>
</dbReference>
<evidence type="ECO:0000256" key="1">
    <source>
        <dbReference type="ARBA" id="ARBA00007806"/>
    </source>
</evidence>
<dbReference type="EMBL" id="JTDY01000138">
    <property type="protein sequence ID" value="KOB78648.1"/>
    <property type="molecule type" value="Genomic_DNA"/>
</dbReference>
<evidence type="ECO:0000313" key="6">
    <source>
        <dbReference type="EMBL" id="KOB78648.1"/>
    </source>
</evidence>
<keyword evidence="3 4" id="KW-0326">Glycosidase</keyword>
<dbReference type="InterPro" id="IPR000322">
    <property type="entry name" value="Glyco_hydro_31_TIM"/>
</dbReference>
<reference evidence="6 7" key="1">
    <citation type="journal article" date="2015" name="Genome Biol. Evol.">
        <title>The genome of winter moth (Operophtera brumata) provides a genomic perspective on sexual dimorphism and phenology.</title>
        <authorList>
            <person name="Derks M.F."/>
            <person name="Smit S."/>
            <person name="Salis L."/>
            <person name="Schijlen E."/>
            <person name="Bossers A."/>
            <person name="Mateman C."/>
            <person name="Pijl A.S."/>
            <person name="de Ridder D."/>
            <person name="Groenen M.A."/>
            <person name="Visser M.E."/>
            <person name="Megens H.J."/>
        </authorList>
    </citation>
    <scope>NUCLEOTIDE SEQUENCE [LARGE SCALE GENOMIC DNA]</scope>
    <source>
        <strain evidence="6">WM2013NL</strain>
        <tissue evidence="6">Head and thorax</tissue>
    </source>
</reference>
<comment type="similarity">
    <text evidence="1 4">Belongs to the glycosyl hydrolase 31 family.</text>
</comment>
<dbReference type="Gene3D" id="3.20.20.80">
    <property type="entry name" value="Glycosidases"/>
    <property type="match status" value="2"/>
</dbReference>
<dbReference type="PANTHER" id="PTHR22762">
    <property type="entry name" value="ALPHA-GLUCOSIDASE"/>
    <property type="match status" value="1"/>
</dbReference>
<feature type="domain" description="Glycoside hydrolase family 31 TIM barrel" evidence="5">
    <location>
        <begin position="296"/>
        <end position="578"/>
    </location>
</feature>
<organism evidence="6 7">
    <name type="scientific">Operophtera brumata</name>
    <name type="common">Winter moth</name>
    <name type="synonym">Phalaena brumata</name>
    <dbReference type="NCBI Taxonomy" id="104452"/>
    <lineage>
        <taxon>Eukaryota</taxon>
        <taxon>Metazoa</taxon>
        <taxon>Ecdysozoa</taxon>
        <taxon>Arthropoda</taxon>
        <taxon>Hexapoda</taxon>
        <taxon>Insecta</taxon>
        <taxon>Pterygota</taxon>
        <taxon>Neoptera</taxon>
        <taxon>Endopterygota</taxon>
        <taxon>Lepidoptera</taxon>
        <taxon>Glossata</taxon>
        <taxon>Ditrysia</taxon>
        <taxon>Geometroidea</taxon>
        <taxon>Geometridae</taxon>
        <taxon>Larentiinae</taxon>
        <taxon>Operophtera</taxon>
    </lineage>
</organism>
<dbReference type="PANTHER" id="PTHR22762:SF131">
    <property type="entry name" value="GLYCOSIDE HYDROLASE FAMILY 31 N-TERMINAL DOMAIN-CONTAINING PROTEIN"/>
    <property type="match status" value="1"/>
</dbReference>
<sequence>MSVIYERARPSDYPDDFRLVRMDFKYMVAVEGSLTGFKVIRNSDNVTIFNAQDVGGLILSDKFLQLSAVLPTDRVFGLGEKRSKFMNDMNWNTFAIFNKDRAPAEDVGGLILSNKLLQLSAVLPTERVFGLGEKRSKFMNDINWNTFAIFNKDRAPAEGVSIDRARRGRSHHLRQLSAVLPTERVFCLGEKRSNFMNDINWNTFAIFNKDRAPAEGVSIERARRVRSHPLRQLSAVLPTERVFGLGEKRSKFMNDINWNTFAIFNKDRAPAEDVGGLILSDKWLQLSAVLQTERVFGLGEKRSKFDYGDLNTTRKVWQSNRDAGIPFDVQWNDIDYMKDHNDFTYNTDKFAGLPEFVNQLHSDGMHYIIIIDPGIGASEKPGTYPPFDRGLQMNIFVKNSTNQPFIGQVWNTGHTAFPDFTHPNSTDYWVEMMTTFHKKVPFDGAWINLPYRPHIREPYLREHTLCMDAMHYAGPHIDIHNLYGIAESQATNLTFIISRATFLGSGQYTGHWSGDIQSKWHDMQMTIPELLTFSLFGIPMMGADICGFGGNTTPELCKRWMQLGAFYPFSRNHNADTSIVSQCLH</sequence>
<dbReference type="AlphaFoldDB" id="A0A0L7LT72"/>
<proteinExistence type="inferred from homology"/>
<protein>
    <submittedName>
        <fullName evidence="6">Lysosomal alpha-glucosidase</fullName>
    </submittedName>
</protein>
<dbReference type="Pfam" id="PF01055">
    <property type="entry name" value="Glyco_hydro_31_2nd"/>
    <property type="match status" value="1"/>
</dbReference>
<dbReference type="GO" id="GO:0004558">
    <property type="term" value="F:alpha-1,4-glucosidase activity"/>
    <property type="evidence" value="ECO:0007669"/>
    <property type="project" value="TreeGrafter"/>
</dbReference>
<dbReference type="STRING" id="104452.A0A0L7LT72"/>
<comment type="caution">
    <text evidence="6">The sequence shown here is derived from an EMBL/GenBank/DDBJ whole genome shotgun (WGS) entry which is preliminary data.</text>
</comment>
<dbReference type="PROSITE" id="PS00707">
    <property type="entry name" value="GLYCOSYL_HYDROL_F31_2"/>
    <property type="match status" value="1"/>
</dbReference>
<evidence type="ECO:0000259" key="5">
    <source>
        <dbReference type="Pfam" id="PF01055"/>
    </source>
</evidence>
<name>A0A0L7LT72_OPEBR</name>